<dbReference type="EMBL" id="KP795714">
    <property type="protein sequence ID" value="AKN40970.1"/>
    <property type="molecule type" value="Genomic_DNA"/>
</dbReference>
<reference evidence="1" key="1">
    <citation type="journal article" date="2015" name="MBio">
        <title>Eco-Evolutionary Dynamics of Episomes among Ecologically Cohesive Bacterial Populations.</title>
        <authorList>
            <person name="Xue H."/>
            <person name="Cordero O.X."/>
            <person name="Camas F.M."/>
            <person name="Trimble W."/>
            <person name="Meyer F."/>
            <person name="Guglielmini J."/>
            <person name="Rocha E.P."/>
            <person name="Polz M.F."/>
        </authorList>
    </citation>
    <scope>NUCLEOTIDE SEQUENCE</scope>
    <source>
        <strain evidence="1">FF_351</strain>
    </source>
</reference>
<protein>
    <submittedName>
        <fullName evidence="1">Uncharacterized protein</fullName>
    </submittedName>
</protein>
<accession>A0A0H3ZXD7</accession>
<proteinExistence type="predicted"/>
<organism evidence="1">
    <name type="scientific">Enterovibrio norvegicus</name>
    <dbReference type="NCBI Taxonomy" id="188144"/>
    <lineage>
        <taxon>Bacteria</taxon>
        <taxon>Pseudomonadati</taxon>
        <taxon>Pseudomonadota</taxon>
        <taxon>Gammaproteobacteria</taxon>
        <taxon>Vibrionales</taxon>
        <taxon>Vibrionaceae</taxon>
        <taxon>Enterovibrio</taxon>
    </lineage>
</organism>
<evidence type="ECO:0000313" key="1">
    <source>
        <dbReference type="EMBL" id="AKN40970.1"/>
    </source>
</evidence>
<dbReference type="AlphaFoldDB" id="A0A0H3ZXD7"/>
<sequence length="199" mass="22528">MLCTIRIDTNHLKNEYLNDTELKYLDSILKSEQDLDSDFYTSDHGDNLECLLNFLTHNKKDIKEIIHGNNVGETLINLYTSPTISGSYDCFRFNLSTFPQTYIPRNQVITLYRIGRTGECVGNLGCSWATSIEGLNTYCNSSSLSRTTLDSRPIFVIKIDDSQVLFEGENTECELVLKPDFQYHTLSSLDADSRGGIGR</sequence>
<name>A0A0H3ZXD7_9GAMM</name>